<feature type="domain" description="HTH gntR-type" evidence="4">
    <location>
        <begin position="13"/>
        <end position="80"/>
    </location>
</feature>
<dbReference type="PANTHER" id="PTHR43537:SF5">
    <property type="entry name" value="UXU OPERON TRANSCRIPTIONAL REGULATOR"/>
    <property type="match status" value="1"/>
</dbReference>
<evidence type="ECO:0000313" key="5">
    <source>
        <dbReference type="EMBL" id="MFK4448940.1"/>
    </source>
</evidence>
<reference evidence="5 6" key="2">
    <citation type="submission" date="2024-11" db="EMBL/GenBank/DDBJ databases">
        <title>Using genomics to understand microbial adaptation to soil warming.</title>
        <authorList>
            <person name="Deangelis K.M. PhD."/>
        </authorList>
    </citation>
    <scope>NUCLEOTIDE SEQUENCE [LARGE SCALE GENOMIC DNA]</scope>
    <source>
        <strain evidence="5 6">GAS97</strain>
    </source>
</reference>
<dbReference type="SUPFAM" id="SSF46785">
    <property type="entry name" value="Winged helix' DNA-binding domain"/>
    <property type="match status" value="1"/>
</dbReference>
<dbReference type="CDD" id="cd07377">
    <property type="entry name" value="WHTH_GntR"/>
    <property type="match status" value="1"/>
</dbReference>
<dbReference type="Pfam" id="PF00392">
    <property type="entry name" value="GntR"/>
    <property type="match status" value="1"/>
</dbReference>
<keyword evidence="1" id="KW-0805">Transcription regulation</keyword>
<dbReference type="SMART" id="SM00345">
    <property type="entry name" value="HTH_GNTR"/>
    <property type="match status" value="1"/>
</dbReference>
<reference evidence="5 6" key="1">
    <citation type="submission" date="2024-10" db="EMBL/GenBank/DDBJ databases">
        <authorList>
            <person name="Deangelis K."/>
            <person name="Huntemann M."/>
            <person name="Clum A."/>
            <person name="Wang J."/>
            <person name="Palaniappan K."/>
            <person name="Ritter S."/>
            <person name="Chen I.-M."/>
            <person name="Stamatis D."/>
            <person name="Reddy T."/>
            <person name="O'Malley R."/>
            <person name="Daum C."/>
            <person name="Ng V."/>
            <person name="Ivanova N."/>
            <person name="Kyrpides N."/>
            <person name="Woyke T."/>
        </authorList>
    </citation>
    <scope>NUCLEOTIDE SEQUENCE [LARGE SCALE GENOMIC DNA]</scope>
    <source>
        <strain evidence="5 6">GAS97</strain>
    </source>
</reference>
<dbReference type="Proteomes" id="UP001620514">
    <property type="component" value="Unassembled WGS sequence"/>
</dbReference>
<gene>
    <name evidence="5" type="ORF">ABH943_008985</name>
</gene>
<accession>A0ABW8MYY8</accession>
<dbReference type="RefSeq" id="WP_404615605.1">
    <property type="nucleotide sequence ID" value="NZ_JBIYDN010000069.1"/>
</dbReference>
<dbReference type="InterPro" id="IPR000524">
    <property type="entry name" value="Tscrpt_reg_HTH_GntR"/>
</dbReference>
<protein>
    <submittedName>
        <fullName evidence="5">DNA-binding GntR family transcriptional regulator</fullName>
    </submittedName>
</protein>
<keyword evidence="3" id="KW-0804">Transcription</keyword>
<name>A0ABW8MYY8_9BURK</name>
<dbReference type="InterPro" id="IPR036388">
    <property type="entry name" value="WH-like_DNA-bd_sf"/>
</dbReference>
<dbReference type="Gene3D" id="1.10.10.10">
    <property type="entry name" value="Winged helix-like DNA-binding domain superfamily/Winged helix DNA-binding domain"/>
    <property type="match status" value="1"/>
</dbReference>
<comment type="caution">
    <text evidence="5">The sequence shown here is derived from an EMBL/GenBank/DDBJ whole genome shotgun (WGS) entry which is preliminary data.</text>
</comment>
<organism evidence="5 6">
    <name type="scientific">Caballeronia udeis</name>
    <dbReference type="NCBI Taxonomy" id="1232866"/>
    <lineage>
        <taxon>Bacteria</taxon>
        <taxon>Pseudomonadati</taxon>
        <taxon>Pseudomonadota</taxon>
        <taxon>Betaproteobacteria</taxon>
        <taxon>Burkholderiales</taxon>
        <taxon>Burkholderiaceae</taxon>
        <taxon>Caballeronia</taxon>
    </lineage>
</organism>
<evidence type="ECO:0000313" key="6">
    <source>
        <dbReference type="Proteomes" id="UP001620514"/>
    </source>
</evidence>
<dbReference type="EMBL" id="JBIYDN010000069">
    <property type="protein sequence ID" value="MFK4448940.1"/>
    <property type="molecule type" value="Genomic_DNA"/>
</dbReference>
<dbReference type="InterPro" id="IPR011711">
    <property type="entry name" value="GntR_C"/>
</dbReference>
<keyword evidence="2 5" id="KW-0238">DNA-binding</keyword>
<dbReference type="InterPro" id="IPR036390">
    <property type="entry name" value="WH_DNA-bd_sf"/>
</dbReference>
<dbReference type="SUPFAM" id="SSF48008">
    <property type="entry name" value="GntR ligand-binding domain-like"/>
    <property type="match status" value="1"/>
</dbReference>
<sequence>MLTENETTVASKQTVYAEVRERLRSDILSGHLAPGSRLTIAPLTKRYGTSPTPIRAALQELQGQGLVITTPHQGARVRDIDEDYVANIYELRRAIAGILIPRVVRFICDDDIQILESIEMELESAIEDNDLPRHIDASRRFHYFLYSLARNEEALQAMDRTGPLLDVLRLKFGYGPSRPQDVIKTHRKFITALKRRNGAVALELFQTSNERALADLIEQVRKEHVERNKKG</sequence>
<evidence type="ECO:0000256" key="1">
    <source>
        <dbReference type="ARBA" id="ARBA00023015"/>
    </source>
</evidence>
<keyword evidence="6" id="KW-1185">Reference proteome</keyword>
<dbReference type="PROSITE" id="PS50949">
    <property type="entry name" value="HTH_GNTR"/>
    <property type="match status" value="1"/>
</dbReference>
<dbReference type="SMART" id="SM00895">
    <property type="entry name" value="FCD"/>
    <property type="match status" value="1"/>
</dbReference>
<dbReference type="Gene3D" id="1.20.120.530">
    <property type="entry name" value="GntR ligand-binding domain-like"/>
    <property type="match status" value="1"/>
</dbReference>
<dbReference type="InterPro" id="IPR008920">
    <property type="entry name" value="TF_FadR/GntR_C"/>
</dbReference>
<dbReference type="GO" id="GO:0003677">
    <property type="term" value="F:DNA binding"/>
    <property type="evidence" value="ECO:0007669"/>
    <property type="project" value="UniProtKB-KW"/>
</dbReference>
<evidence type="ECO:0000256" key="2">
    <source>
        <dbReference type="ARBA" id="ARBA00023125"/>
    </source>
</evidence>
<evidence type="ECO:0000259" key="4">
    <source>
        <dbReference type="PROSITE" id="PS50949"/>
    </source>
</evidence>
<evidence type="ECO:0000256" key="3">
    <source>
        <dbReference type="ARBA" id="ARBA00023163"/>
    </source>
</evidence>
<proteinExistence type="predicted"/>
<dbReference type="Pfam" id="PF07729">
    <property type="entry name" value="FCD"/>
    <property type="match status" value="1"/>
</dbReference>
<dbReference type="PANTHER" id="PTHR43537">
    <property type="entry name" value="TRANSCRIPTIONAL REGULATOR, GNTR FAMILY"/>
    <property type="match status" value="1"/>
</dbReference>